<dbReference type="EMBL" id="JACCDF010000019">
    <property type="protein sequence ID" value="NYS62407.1"/>
    <property type="molecule type" value="Genomic_DNA"/>
</dbReference>
<evidence type="ECO:0000259" key="5">
    <source>
        <dbReference type="PROSITE" id="PS50240"/>
    </source>
</evidence>
<name>A0A7Z0RW88_9GAMM</name>
<sequence>MVTVTRDPERYRVMPGEGYDGVVQVSAGGFYGSGVLLNGGRAVLTSAHVLEGADTVTVRMDTPAGRINVPASQYALHPLFDADNGNGDLALVWLGEPAPASAERSTLYRYDDDVGSDITLVGYGLPGDGLTGYVESGSVAPTKHLAENRFDTTGDALKEALGGGIAWDPLPGSQLIIDFDDGSSENDALGVLMGLRDTGRGGAEGLIAPGDSGGPAFIDGDVAGVATYTASLSRNGQSPDINDVQDSSFGEIASFQRVSYYQQWIDRSLRKADPNTPASPEEVETTLLEEDDGTSLVYFLLEFNGERDDPKQWLSVDYATRDGSATAGEDYIAVADTLILYPGETQAAIAVEVIGDDIAEPDEAFYLDVFNPQGGSFGEGVAQLTAVRTIIDDDGWMA</sequence>
<dbReference type="Gene3D" id="2.60.40.2030">
    <property type="match status" value="1"/>
</dbReference>
<keyword evidence="6" id="KW-0645">Protease</keyword>
<dbReference type="GO" id="GO:0006508">
    <property type="term" value="P:proteolysis"/>
    <property type="evidence" value="ECO:0007669"/>
    <property type="project" value="UniProtKB-KW"/>
</dbReference>
<dbReference type="GO" id="GO:0030001">
    <property type="term" value="P:metal ion transport"/>
    <property type="evidence" value="ECO:0007669"/>
    <property type="project" value="TreeGrafter"/>
</dbReference>
<keyword evidence="3" id="KW-0106">Calcium</keyword>
<dbReference type="GO" id="GO:0004252">
    <property type="term" value="F:serine-type endopeptidase activity"/>
    <property type="evidence" value="ECO:0007669"/>
    <property type="project" value="InterPro"/>
</dbReference>
<dbReference type="InterPro" id="IPR001254">
    <property type="entry name" value="Trypsin_dom"/>
</dbReference>
<feature type="domain" description="Peptidase S1" evidence="5">
    <location>
        <begin position="1"/>
        <end position="270"/>
    </location>
</feature>
<keyword evidence="7" id="KW-1185">Reference proteome</keyword>
<dbReference type="RefSeq" id="WP_179931660.1">
    <property type="nucleotide sequence ID" value="NZ_JACCDF010000019.1"/>
</dbReference>
<dbReference type="InterPro" id="IPR051171">
    <property type="entry name" value="CaCA"/>
</dbReference>
<keyword evidence="6" id="KW-0378">Hydrolase</keyword>
<dbReference type="InterPro" id="IPR043504">
    <property type="entry name" value="Peptidase_S1_PA_chymotrypsin"/>
</dbReference>
<dbReference type="PROSITE" id="PS50240">
    <property type="entry name" value="TRYPSIN_DOM"/>
    <property type="match status" value="1"/>
</dbReference>
<dbReference type="GO" id="GO:0016020">
    <property type="term" value="C:membrane"/>
    <property type="evidence" value="ECO:0007669"/>
    <property type="project" value="InterPro"/>
</dbReference>
<evidence type="ECO:0000256" key="4">
    <source>
        <dbReference type="ARBA" id="ARBA00023065"/>
    </source>
</evidence>
<evidence type="ECO:0000313" key="6">
    <source>
        <dbReference type="EMBL" id="NYS62407.1"/>
    </source>
</evidence>
<evidence type="ECO:0000313" key="7">
    <source>
        <dbReference type="Proteomes" id="UP000586119"/>
    </source>
</evidence>
<dbReference type="AlphaFoldDB" id="A0A7Z0RW88"/>
<dbReference type="PANTHER" id="PTHR11878:SF65">
    <property type="entry name" value="NA_CA-EXCHANGE PROTEIN, ISOFORM G"/>
    <property type="match status" value="1"/>
</dbReference>
<keyword evidence="2" id="KW-0677">Repeat</keyword>
<dbReference type="InterPro" id="IPR003644">
    <property type="entry name" value="Calx_beta"/>
</dbReference>
<keyword evidence="4" id="KW-0406">Ion transport</keyword>
<evidence type="ECO:0000256" key="3">
    <source>
        <dbReference type="ARBA" id="ARBA00022837"/>
    </source>
</evidence>
<dbReference type="InterPro" id="IPR009003">
    <property type="entry name" value="Peptidase_S1_PA"/>
</dbReference>
<proteinExistence type="predicted"/>
<accession>A0A7Z0RW88</accession>
<gene>
    <name evidence="6" type="ORF">HZS81_16760</name>
</gene>
<dbReference type="SUPFAM" id="SSF50494">
    <property type="entry name" value="Trypsin-like serine proteases"/>
    <property type="match status" value="1"/>
</dbReference>
<dbReference type="Gene3D" id="2.40.10.10">
    <property type="entry name" value="Trypsin-like serine proteases"/>
    <property type="match status" value="1"/>
</dbReference>
<dbReference type="Proteomes" id="UP000586119">
    <property type="component" value="Unassembled WGS sequence"/>
</dbReference>
<keyword evidence="4" id="KW-0813">Transport</keyword>
<comment type="caution">
    <text evidence="6">The sequence shown here is derived from an EMBL/GenBank/DDBJ whole genome shotgun (WGS) entry which is preliminary data.</text>
</comment>
<evidence type="ECO:0000256" key="1">
    <source>
        <dbReference type="ARBA" id="ARBA00022729"/>
    </source>
</evidence>
<dbReference type="Pfam" id="PF03160">
    <property type="entry name" value="Calx-beta"/>
    <property type="match status" value="1"/>
</dbReference>
<protein>
    <submittedName>
        <fullName evidence="6">Trypsin-like serine protease</fullName>
    </submittedName>
</protein>
<dbReference type="GO" id="GO:0007154">
    <property type="term" value="P:cell communication"/>
    <property type="evidence" value="ECO:0007669"/>
    <property type="project" value="InterPro"/>
</dbReference>
<organism evidence="6 7">
    <name type="scientific">Vreelandella salicampi</name>
    <dbReference type="NCBI Taxonomy" id="1449798"/>
    <lineage>
        <taxon>Bacteria</taxon>
        <taxon>Pseudomonadati</taxon>
        <taxon>Pseudomonadota</taxon>
        <taxon>Gammaproteobacteria</taxon>
        <taxon>Oceanospirillales</taxon>
        <taxon>Halomonadaceae</taxon>
        <taxon>Vreelandella</taxon>
    </lineage>
</organism>
<keyword evidence="1" id="KW-0732">Signal</keyword>
<dbReference type="Pfam" id="PF13365">
    <property type="entry name" value="Trypsin_2"/>
    <property type="match status" value="1"/>
</dbReference>
<evidence type="ECO:0000256" key="2">
    <source>
        <dbReference type="ARBA" id="ARBA00022737"/>
    </source>
</evidence>
<reference evidence="6 7" key="1">
    <citation type="journal article" date="2015" name="Int. J. Syst. Evol. Microbiol.">
        <title>Halomonas salicampi sp. nov., a halotolerant and alkalitolerant bacterium isolated from a saltern soil.</title>
        <authorList>
            <person name="Lee J.C."/>
            <person name="Kim Y.S."/>
            <person name="Yun B.S."/>
            <person name="Whang K.S."/>
        </authorList>
    </citation>
    <scope>NUCLEOTIDE SEQUENCE [LARGE SCALE GENOMIC DNA]</scope>
    <source>
        <strain evidence="6 7">BH103</strain>
    </source>
</reference>
<dbReference type="InterPro" id="IPR038081">
    <property type="entry name" value="CalX-like_sf"/>
</dbReference>
<dbReference type="PANTHER" id="PTHR11878">
    <property type="entry name" value="SODIUM/CALCIUM EXCHANGER"/>
    <property type="match status" value="1"/>
</dbReference>
<dbReference type="SMART" id="SM00237">
    <property type="entry name" value="Calx_beta"/>
    <property type="match status" value="1"/>
</dbReference>
<dbReference type="SUPFAM" id="SSF141072">
    <property type="entry name" value="CalX-like"/>
    <property type="match status" value="1"/>
</dbReference>